<reference evidence="4 5" key="1">
    <citation type="submission" date="2015-09" db="EMBL/GenBank/DDBJ databases">
        <title>Trachymyrmex cornetzi WGS genome.</title>
        <authorList>
            <person name="Nygaard S."/>
            <person name="Hu H."/>
            <person name="Boomsma J."/>
            <person name="Zhang G."/>
        </authorList>
    </citation>
    <scope>NUCLEOTIDE SEQUENCE [LARGE SCALE GENOMIC DNA]</scope>
    <source>
        <strain evidence="4">Tcor2-1</strain>
        <tissue evidence="4">Whole body</tissue>
    </source>
</reference>
<evidence type="ECO:0000256" key="1">
    <source>
        <dbReference type="ARBA" id="ARBA00022737"/>
    </source>
</evidence>
<organism evidence="4 5">
    <name type="scientific">Trachymyrmex cornetzi</name>
    <dbReference type="NCBI Taxonomy" id="471704"/>
    <lineage>
        <taxon>Eukaryota</taxon>
        <taxon>Metazoa</taxon>
        <taxon>Ecdysozoa</taxon>
        <taxon>Arthropoda</taxon>
        <taxon>Hexapoda</taxon>
        <taxon>Insecta</taxon>
        <taxon>Pterygota</taxon>
        <taxon>Neoptera</taxon>
        <taxon>Endopterygota</taxon>
        <taxon>Hymenoptera</taxon>
        <taxon>Apocrita</taxon>
        <taxon>Aculeata</taxon>
        <taxon>Formicoidea</taxon>
        <taxon>Formicidae</taxon>
        <taxon>Myrmicinae</taxon>
        <taxon>Trachymyrmex</taxon>
    </lineage>
</organism>
<dbReference type="InterPro" id="IPR009091">
    <property type="entry name" value="RCC1/BLIP-II"/>
</dbReference>
<evidence type="ECO:0000313" key="4">
    <source>
        <dbReference type="EMBL" id="KYN20521.1"/>
    </source>
</evidence>
<feature type="repeat" description="RCC1" evidence="2">
    <location>
        <begin position="454"/>
        <end position="507"/>
    </location>
</feature>
<dbReference type="Gene3D" id="2.130.10.30">
    <property type="entry name" value="Regulator of chromosome condensation 1/beta-lactamase-inhibitor protein II"/>
    <property type="match status" value="1"/>
</dbReference>
<protein>
    <submittedName>
        <fullName evidence="4">RCC1 and BTB domain-containing protein 1</fullName>
    </submittedName>
</protein>
<dbReference type="InterPro" id="IPR011333">
    <property type="entry name" value="SKP1/BTB/POZ_sf"/>
</dbReference>
<dbReference type="Gene3D" id="3.30.710.10">
    <property type="entry name" value="Potassium Channel Kv1.1, Chain A"/>
    <property type="match status" value="2"/>
</dbReference>
<dbReference type="InterPro" id="IPR000408">
    <property type="entry name" value="Reg_chr_condens"/>
</dbReference>
<dbReference type="SMART" id="SM00225">
    <property type="entry name" value="BTB"/>
    <property type="match status" value="1"/>
</dbReference>
<dbReference type="InterPro" id="IPR011705">
    <property type="entry name" value="BACK"/>
</dbReference>
<dbReference type="InterPro" id="IPR000210">
    <property type="entry name" value="BTB/POZ_dom"/>
</dbReference>
<dbReference type="PANTHER" id="PTHR22872">
    <property type="entry name" value="BTK-BINDING PROTEIN-RELATED"/>
    <property type="match status" value="1"/>
</dbReference>
<evidence type="ECO:0000259" key="3">
    <source>
        <dbReference type="PROSITE" id="PS50097"/>
    </source>
</evidence>
<dbReference type="AlphaFoldDB" id="A0A151J8F3"/>
<sequence>MLQTNFVENSQSIIETHYYRYVVYKKFLEYLYTGGINLSPFEDLLDLFELADEVCLKKLQIDCIETIKKTITISNVIQLFNLINKMAEYYKKELMKYCFNFYFKNMTNVIRTEIFEQSVKNILYTYTHTYTRQQNYRIGKFILKFCINSNKRNSAKNIVSFKRFHFHFESNMCSNLRNWPVFSSLEPKFISEIHMVMVFGLKPYCRSRLNLLAVLLLLKIGKLGKRALIVTKEKEVYDLNDNLQALENRDNSFTTLYRKKIKDLCGKDIKTFAYSMGSHMLALTNEGEVYSCDNVYGQWKNGTFNMDLTFTLINIPVIQDSQNMKRVVDIACGNKHFSILTEIGEVYAWKSNNSGLEGNSTYGLSITPKLILSNVGCISCGYNFAMTVTRNGKVYGWGSNDVGQLGIGGNNFENKNMTPQLVGIPEGLVGSLSNIVTDKVTCGLNHTLVLTDKGAIYAWGGNKFSQLGTGQMDQFCSIPVMVDFQMEKMRWVDIAALNNTSVAVTEAGRVYVWGDCRGECISTPIATSSSNVHDAFGQCGPSIMHKPLILNEKLDILGCLGIAFDDYLTSDLKIQVEGKCIYVHKIILTICSLHLRTMFEGDWAENNQSVIEINKVSHDVYKAYLKYLYTNTVDLCLINTFEKISGKWKLFDLANGYCEDNLKKQCIHRIKLGITVSNVAYFYSFAVKYNTEELREFCVRFASIHMMAVVETENFAKLEDENLMNRFINEAGKAGCFKN</sequence>
<dbReference type="PANTHER" id="PTHR22872:SF10">
    <property type="entry name" value="ULTRAVIOLET-B RECEPTOR UVR8"/>
    <property type="match status" value="1"/>
</dbReference>
<proteinExistence type="predicted"/>
<evidence type="ECO:0000256" key="2">
    <source>
        <dbReference type="PROSITE-ProRule" id="PRU00235"/>
    </source>
</evidence>
<accession>A0A151J8F3</accession>
<dbReference type="SUPFAM" id="SSF54695">
    <property type="entry name" value="POZ domain"/>
    <property type="match status" value="2"/>
</dbReference>
<gene>
    <name evidence="4" type="ORF">ALC57_07120</name>
</gene>
<dbReference type="STRING" id="471704.A0A151J8F3"/>
<dbReference type="Proteomes" id="UP000078492">
    <property type="component" value="Unassembled WGS sequence"/>
</dbReference>
<dbReference type="PRINTS" id="PR00633">
    <property type="entry name" value="RCCNDNSATION"/>
</dbReference>
<dbReference type="Pfam" id="PF25390">
    <property type="entry name" value="WD40_RLD"/>
    <property type="match status" value="1"/>
</dbReference>
<dbReference type="InterPro" id="IPR051625">
    <property type="entry name" value="Signaling_Regulatory_Domain"/>
</dbReference>
<keyword evidence="1" id="KW-0677">Repeat</keyword>
<dbReference type="EMBL" id="KQ979602">
    <property type="protein sequence ID" value="KYN20521.1"/>
    <property type="molecule type" value="Genomic_DNA"/>
</dbReference>
<keyword evidence="5" id="KW-1185">Reference proteome</keyword>
<dbReference type="Pfam" id="PF00651">
    <property type="entry name" value="BTB"/>
    <property type="match status" value="1"/>
</dbReference>
<dbReference type="PROSITE" id="PS50012">
    <property type="entry name" value="RCC1_3"/>
    <property type="match status" value="3"/>
</dbReference>
<feature type="domain" description="BTB" evidence="3">
    <location>
        <begin position="570"/>
        <end position="637"/>
    </location>
</feature>
<dbReference type="PROSITE" id="PS50097">
    <property type="entry name" value="BTB"/>
    <property type="match status" value="1"/>
</dbReference>
<dbReference type="Pfam" id="PF07707">
    <property type="entry name" value="BACK"/>
    <property type="match status" value="1"/>
</dbReference>
<evidence type="ECO:0000313" key="5">
    <source>
        <dbReference type="Proteomes" id="UP000078492"/>
    </source>
</evidence>
<dbReference type="PROSITE" id="PS00626">
    <property type="entry name" value="RCC1_2"/>
    <property type="match status" value="1"/>
</dbReference>
<feature type="repeat" description="RCC1" evidence="2">
    <location>
        <begin position="392"/>
        <end position="453"/>
    </location>
</feature>
<feature type="repeat" description="RCC1" evidence="2">
    <location>
        <begin position="344"/>
        <end position="391"/>
    </location>
</feature>
<name>A0A151J8F3_9HYME</name>
<dbReference type="SUPFAM" id="SSF50985">
    <property type="entry name" value="RCC1/BLIP-II"/>
    <property type="match status" value="1"/>
</dbReference>
<dbReference type="InterPro" id="IPR058923">
    <property type="entry name" value="RCC1-like_dom"/>
</dbReference>